<dbReference type="EMBL" id="JGCY01000408">
    <property type="protein sequence ID" value="EXY72362.1"/>
    <property type="molecule type" value="Genomic_DNA"/>
</dbReference>
<dbReference type="AlphaFoldDB" id="A0A015SQ32"/>
<protein>
    <submittedName>
        <fullName evidence="1">Uncharacterized protein</fullName>
    </submittedName>
</protein>
<accession>A0A015SQ32</accession>
<dbReference type="Proteomes" id="UP000020529">
    <property type="component" value="Unassembled WGS sequence"/>
</dbReference>
<gene>
    <name evidence="1" type="ORF">M124_3968</name>
</gene>
<comment type="caution">
    <text evidence="1">The sequence shown here is derived from an EMBL/GenBank/DDBJ whole genome shotgun (WGS) entry which is preliminary data.</text>
</comment>
<evidence type="ECO:0000313" key="1">
    <source>
        <dbReference type="EMBL" id="EXY72362.1"/>
    </source>
</evidence>
<name>A0A015SQ32_BACFG</name>
<reference evidence="1 2" key="1">
    <citation type="submission" date="2014-02" db="EMBL/GenBank/DDBJ databases">
        <authorList>
            <person name="Sears C."/>
            <person name="Carroll K."/>
            <person name="Sack B.R."/>
            <person name="Qadri F."/>
            <person name="Myers L.L."/>
            <person name="Chung G.-T."/>
            <person name="Escheverria P."/>
            <person name="Fraser C.M."/>
            <person name="Sadzewicz L."/>
            <person name="Shefchek K.A."/>
            <person name="Tallon L."/>
            <person name="Das S.P."/>
            <person name="Daugherty S."/>
            <person name="Mongodin E.F."/>
        </authorList>
    </citation>
    <scope>NUCLEOTIDE SEQUENCE [LARGE SCALE GENOMIC DNA]</scope>
    <source>
        <strain evidence="2">3988T(B)14</strain>
    </source>
</reference>
<proteinExistence type="predicted"/>
<evidence type="ECO:0000313" key="2">
    <source>
        <dbReference type="Proteomes" id="UP000020529"/>
    </source>
</evidence>
<organism evidence="1 2">
    <name type="scientific">Bacteroides fragilis str. 3988T(B)14</name>
    <dbReference type="NCBI Taxonomy" id="1339315"/>
    <lineage>
        <taxon>Bacteria</taxon>
        <taxon>Pseudomonadati</taxon>
        <taxon>Bacteroidota</taxon>
        <taxon>Bacteroidia</taxon>
        <taxon>Bacteroidales</taxon>
        <taxon>Bacteroidaceae</taxon>
        <taxon>Bacteroides</taxon>
    </lineage>
</organism>
<sequence>MRDEIKKRPFSLKITRKTKYNNGYKQIKIRIFICLSEIYDLFSP</sequence>